<evidence type="ECO:0000313" key="3">
    <source>
        <dbReference type="Proteomes" id="UP000023152"/>
    </source>
</evidence>
<name>X6M8Z0_RETFI</name>
<feature type="region of interest" description="Disordered" evidence="1">
    <location>
        <begin position="288"/>
        <end position="311"/>
    </location>
</feature>
<reference evidence="2 3" key="1">
    <citation type="journal article" date="2013" name="Curr. Biol.">
        <title>The Genome of the Foraminiferan Reticulomyxa filosa.</title>
        <authorList>
            <person name="Glockner G."/>
            <person name="Hulsmann N."/>
            <person name="Schleicher M."/>
            <person name="Noegel A.A."/>
            <person name="Eichinger L."/>
            <person name="Gallinger C."/>
            <person name="Pawlowski J."/>
            <person name="Sierra R."/>
            <person name="Euteneuer U."/>
            <person name="Pillet L."/>
            <person name="Moustafa A."/>
            <person name="Platzer M."/>
            <person name="Groth M."/>
            <person name="Szafranski K."/>
            <person name="Schliwa M."/>
        </authorList>
    </citation>
    <scope>NUCLEOTIDE SEQUENCE [LARGE SCALE GENOMIC DNA]</scope>
</reference>
<gene>
    <name evidence="2" type="ORF">RFI_27252</name>
</gene>
<evidence type="ECO:0000313" key="2">
    <source>
        <dbReference type="EMBL" id="ETO10126.1"/>
    </source>
</evidence>
<dbReference type="OrthoDB" id="1632545at2759"/>
<dbReference type="Proteomes" id="UP000023152">
    <property type="component" value="Unassembled WGS sequence"/>
</dbReference>
<organism evidence="2 3">
    <name type="scientific">Reticulomyxa filosa</name>
    <dbReference type="NCBI Taxonomy" id="46433"/>
    <lineage>
        <taxon>Eukaryota</taxon>
        <taxon>Sar</taxon>
        <taxon>Rhizaria</taxon>
        <taxon>Retaria</taxon>
        <taxon>Foraminifera</taxon>
        <taxon>Monothalamids</taxon>
        <taxon>Reticulomyxidae</taxon>
        <taxon>Reticulomyxa</taxon>
    </lineage>
</organism>
<evidence type="ECO:0008006" key="4">
    <source>
        <dbReference type="Google" id="ProtNLM"/>
    </source>
</evidence>
<comment type="caution">
    <text evidence="2">The sequence shown here is derived from an EMBL/GenBank/DDBJ whole genome shotgun (WGS) entry which is preliminary data.</text>
</comment>
<keyword evidence="3" id="KW-1185">Reference proteome</keyword>
<evidence type="ECO:0000256" key="1">
    <source>
        <dbReference type="SAM" id="MobiDB-lite"/>
    </source>
</evidence>
<dbReference type="AlphaFoldDB" id="X6M8Z0"/>
<protein>
    <recommendedName>
        <fullName evidence="4">Reverse transcriptase domain-containing protein</fullName>
    </recommendedName>
</protein>
<dbReference type="EMBL" id="ASPP01023640">
    <property type="protein sequence ID" value="ETO10126.1"/>
    <property type="molecule type" value="Genomic_DNA"/>
</dbReference>
<accession>X6M8Z0</accession>
<sequence>MPLIHAKDPKSLNWLEKKSLNYLDTSRDASITQAMISLGTLEQSHGIDINYAKTDWIANMEAPPPAQFIGITHNTTFNTTLVSVPIGRSAHIKDEMDTMQRECDSQFDKIIALMQSQIMLLLLMNSMQLSKVKYFIQTIFASYNTGWIGKFDERIKRSMETITLQPITPLQWLQCQLSIRQGGFGLKIARPYAGAAFITSVLTASKLLPSIHITFENVNWIPTVEIDNAIHDYNTFTTDKDNIIDLNFLPEQSSLSKNIAANTRRKFLAKCNPRTKALVTSIISTQTHPPTYTRSPTSSHGPTSTIKNYIR</sequence>
<proteinExistence type="predicted"/>